<comment type="subcellular location">
    <subcellularLocation>
        <location evidence="1">Membrane</location>
        <topology evidence="1">Multi-pass membrane protein</topology>
    </subcellularLocation>
</comment>
<feature type="transmembrane region" description="Helical" evidence="6">
    <location>
        <begin position="130"/>
        <end position="149"/>
    </location>
</feature>
<dbReference type="Pfam" id="PF01554">
    <property type="entry name" value="MatE"/>
    <property type="match status" value="2"/>
</dbReference>
<dbReference type="GO" id="GO:0015297">
    <property type="term" value="F:antiporter activity"/>
    <property type="evidence" value="ECO:0007669"/>
    <property type="project" value="InterPro"/>
</dbReference>
<dbReference type="InterPro" id="IPR002528">
    <property type="entry name" value="MATE_fam"/>
</dbReference>
<keyword evidence="3 6" id="KW-0812">Transmembrane</keyword>
<gene>
    <name evidence="7" type="ORF">A9Q84_02205</name>
</gene>
<evidence type="ECO:0000256" key="3">
    <source>
        <dbReference type="ARBA" id="ARBA00022692"/>
    </source>
</evidence>
<dbReference type="GO" id="GO:0042910">
    <property type="term" value="F:xenobiotic transmembrane transporter activity"/>
    <property type="evidence" value="ECO:0007669"/>
    <property type="project" value="InterPro"/>
</dbReference>
<reference evidence="8" key="1">
    <citation type="journal article" date="2017" name="Proc. Natl. Acad. Sci. U.S.A.">
        <title>Simulation of Deepwater Horizon oil plume reveals substrate specialization within a complex community of hydrocarbon-degraders.</title>
        <authorList>
            <person name="Hu P."/>
            <person name="Dubinsky E.A."/>
            <person name="Probst A.J."/>
            <person name="Wang J."/>
            <person name="Sieber C.M.K."/>
            <person name="Tom L.M."/>
            <person name="Gardinali P."/>
            <person name="Banfield J.F."/>
            <person name="Atlas R.M."/>
            <person name="Andersen G.L."/>
        </authorList>
    </citation>
    <scope>NUCLEOTIDE SEQUENCE [LARGE SCALE GENOMIC DNA]</scope>
</reference>
<feature type="transmembrane region" description="Helical" evidence="6">
    <location>
        <begin position="185"/>
        <end position="210"/>
    </location>
</feature>
<dbReference type="PANTHER" id="PTHR42893">
    <property type="entry name" value="PROTEIN DETOXIFICATION 44, CHLOROPLASTIC-RELATED"/>
    <property type="match status" value="1"/>
</dbReference>
<feature type="transmembrane region" description="Helical" evidence="6">
    <location>
        <begin position="156"/>
        <end position="179"/>
    </location>
</feature>
<comment type="similarity">
    <text evidence="2">Belongs to the multi antimicrobial extrusion (MATE) (TC 2.A.66.1) family.</text>
</comment>
<name>A0A1Y5FCD6_9BACT</name>
<evidence type="ECO:0000256" key="1">
    <source>
        <dbReference type="ARBA" id="ARBA00004141"/>
    </source>
</evidence>
<feature type="transmembrane region" description="Helical" evidence="6">
    <location>
        <begin position="408"/>
        <end position="427"/>
    </location>
</feature>
<evidence type="ECO:0000256" key="4">
    <source>
        <dbReference type="ARBA" id="ARBA00022989"/>
    </source>
</evidence>
<organism evidence="7 8">
    <name type="scientific">Halobacteriovorax marinus</name>
    <dbReference type="NCBI Taxonomy" id="97084"/>
    <lineage>
        <taxon>Bacteria</taxon>
        <taxon>Pseudomonadati</taxon>
        <taxon>Bdellovibrionota</taxon>
        <taxon>Bacteriovoracia</taxon>
        <taxon>Bacteriovoracales</taxon>
        <taxon>Halobacteriovoraceae</taxon>
        <taxon>Halobacteriovorax</taxon>
    </lineage>
</organism>
<feature type="transmembrane region" description="Helical" evidence="6">
    <location>
        <begin position="385"/>
        <end position="402"/>
    </location>
</feature>
<sequence length="437" mass="49244">MDNQIKLTSSGLFLFSLPSILGSLLEPITGVVDTALIGNFNTTWLAALSLGVILLSSFTWVFNFLIHTSTQAVSEAYSKRDFKEVSGRIKVALILSLIIGVLSSIGLYIFRGFLFKLIGVTPELSPIVDSYYSIRLIGHTFLIISGTLISILRGFGLVRVCFGLIFISTAINVSLSWYWLYYTDLGIAAVAWGSVVAAVVSMLTGMYFVFKKKEISFSLFLVPVERHEWINFGKNSLNMFFRSLILTTCFFLSTRFAARLGTYPLAAHQILLEFWLFSSFLIDGVALSGNILAAKFKAQRNISDYKTMEKKLLFLGLLIGLLFTITYLCIPNLLWSIFTNDQVVKDELSKVWIFLALAQVIVSISYVYDGLLFGLGKFSYLKTQMFFAFFIAFLPFSLYSFYSNSLTPIWLSLISLGFYRLFIGYFGTKRPWESVCE</sequence>
<dbReference type="Proteomes" id="UP000196531">
    <property type="component" value="Unassembled WGS sequence"/>
</dbReference>
<evidence type="ECO:0000313" key="7">
    <source>
        <dbReference type="EMBL" id="OUR99862.1"/>
    </source>
</evidence>
<comment type="caution">
    <text evidence="7">The sequence shown here is derived from an EMBL/GenBank/DDBJ whole genome shotgun (WGS) entry which is preliminary data.</text>
</comment>
<feature type="transmembrane region" description="Helical" evidence="6">
    <location>
        <begin position="350"/>
        <end position="373"/>
    </location>
</feature>
<feature type="transmembrane region" description="Helical" evidence="6">
    <location>
        <begin position="270"/>
        <end position="292"/>
    </location>
</feature>
<dbReference type="PANTHER" id="PTHR42893:SF46">
    <property type="entry name" value="PROTEIN DETOXIFICATION 44, CHLOROPLASTIC"/>
    <property type="match status" value="1"/>
</dbReference>
<dbReference type="GO" id="GO:0016020">
    <property type="term" value="C:membrane"/>
    <property type="evidence" value="ECO:0007669"/>
    <property type="project" value="UniProtKB-SubCell"/>
</dbReference>
<feature type="transmembrane region" description="Helical" evidence="6">
    <location>
        <begin position="44"/>
        <end position="66"/>
    </location>
</feature>
<keyword evidence="5 6" id="KW-0472">Membrane</keyword>
<feature type="transmembrane region" description="Helical" evidence="6">
    <location>
        <begin position="312"/>
        <end position="338"/>
    </location>
</feature>
<protein>
    <recommendedName>
        <fullName evidence="9">MATE family efflux transporter</fullName>
    </recommendedName>
</protein>
<feature type="transmembrane region" description="Helical" evidence="6">
    <location>
        <begin position="87"/>
        <end position="110"/>
    </location>
</feature>
<feature type="transmembrane region" description="Helical" evidence="6">
    <location>
        <begin position="12"/>
        <end position="32"/>
    </location>
</feature>
<evidence type="ECO:0000313" key="8">
    <source>
        <dbReference type="Proteomes" id="UP000196531"/>
    </source>
</evidence>
<dbReference type="EMBL" id="MAAO01000002">
    <property type="protein sequence ID" value="OUR99862.1"/>
    <property type="molecule type" value="Genomic_DNA"/>
</dbReference>
<accession>A0A1Y5FCD6</accession>
<keyword evidence="4 6" id="KW-1133">Transmembrane helix</keyword>
<feature type="transmembrane region" description="Helical" evidence="6">
    <location>
        <begin position="239"/>
        <end position="258"/>
    </location>
</feature>
<evidence type="ECO:0000256" key="2">
    <source>
        <dbReference type="ARBA" id="ARBA00010199"/>
    </source>
</evidence>
<dbReference type="AlphaFoldDB" id="A0A1Y5FCD6"/>
<dbReference type="NCBIfam" id="TIGR00797">
    <property type="entry name" value="matE"/>
    <property type="match status" value="1"/>
</dbReference>
<proteinExistence type="inferred from homology"/>
<evidence type="ECO:0008006" key="9">
    <source>
        <dbReference type="Google" id="ProtNLM"/>
    </source>
</evidence>
<dbReference type="InterPro" id="IPR044644">
    <property type="entry name" value="DinF-like"/>
</dbReference>
<evidence type="ECO:0000256" key="6">
    <source>
        <dbReference type="SAM" id="Phobius"/>
    </source>
</evidence>
<evidence type="ECO:0000256" key="5">
    <source>
        <dbReference type="ARBA" id="ARBA00023136"/>
    </source>
</evidence>